<reference evidence="1" key="1">
    <citation type="submission" date="2021-01" db="EMBL/GenBank/DDBJ databases">
        <authorList>
            <consortium name="Genoscope - CEA"/>
            <person name="William W."/>
        </authorList>
    </citation>
    <scope>NUCLEOTIDE SEQUENCE</scope>
</reference>
<dbReference type="Proteomes" id="UP000683925">
    <property type="component" value="Unassembled WGS sequence"/>
</dbReference>
<dbReference type="OrthoDB" id="288903at2759"/>
<sequence length="82" mass="9557">MQFGKQKGNQQGTSWEKLKKSIYPTNKAEREKRLKQFRDIGIFLASIMIVSVFEKKIQNLLKVDKSEITQFSNMQSSMHAAY</sequence>
<organism evidence="1 2">
    <name type="scientific">Paramecium octaurelia</name>
    <dbReference type="NCBI Taxonomy" id="43137"/>
    <lineage>
        <taxon>Eukaryota</taxon>
        <taxon>Sar</taxon>
        <taxon>Alveolata</taxon>
        <taxon>Ciliophora</taxon>
        <taxon>Intramacronucleata</taxon>
        <taxon>Oligohymenophorea</taxon>
        <taxon>Peniculida</taxon>
        <taxon>Parameciidae</taxon>
        <taxon>Paramecium</taxon>
    </lineage>
</organism>
<evidence type="ECO:0000313" key="1">
    <source>
        <dbReference type="EMBL" id="CAD8196377.1"/>
    </source>
</evidence>
<name>A0A8S1X5F1_PAROT</name>
<evidence type="ECO:0000313" key="2">
    <source>
        <dbReference type="Proteomes" id="UP000683925"/>
    </source>
</evidence>
<proteinExistence type="predicted"/>
<dbReference type="AlphaFoldDB" id="A0A8S1X5F1"/>
<dbReference type="EMBL" id="CAJJDP010000111">
    <property type="protein sequence ID" value="CAD8196377.1"/>
    <property type="molecule type" value="Genomic_DNA"/>
</dbReference>
<dbReference type="OMA" id="MQSSMHA"/>
<keyword evidence="2" id="KW-1185">Reference proteome</keyword>
<comment type="caution">
    <text evidence="1">The sequence shown here is derived from an EMBL/GenBank/DDBJ whole genome shotgun (WGS) entry which is preliminary data.</text>
</comment>
<gene>
    <name evidence="1" type="ORF">POCTA_138.1.T1110147</name>
</gene>
<accession>A0A8S1X5F1</accession>
<protein>
    <submittedName>
        <fullName evidence="1">Uncharacterized protein</fullName>
    </submittedName>
</protein>